<comment type="caution">
    <text evidence="1">The sequence shown here is derived from an EMBL/GenBank/DDBJ whole genome shotgun (WGS) entry which is preliminary data.</text>
</comment>
<feature type="non-terminal residue" evidence="1">
    <location>
        <position position="98"/>
    </location>
</feature>
<dbReference type="EMBL" id="CAKOGP040000009">
    <property type="protein sequence ID" value="CAJ1926922.1"/>
    <property type="molecule type" value="Genomic_DNA"/>
</dbReference>
<gene>
    <name evidence="1" type="ORF">CYCCA115_LOCUS1255</name>
</gene>
<dbReference type="AlphaFoldDB" id="A0AAD2CBV3"/>
<proteinExistence type="predicted"/>
<accession>A0AAD2CBV3</accession>
<evidence type="ECO:0000313" key="1">
    <source>
        <dbReference type="EMBL" id="CAJ1926922.1"/>
    </source>
</evidence>
<name>A0AAD2CBV3_9STRA</name>
<protein>
    <submittedName>
        <fullName evidence="1">Uncharacterized protein</fullName>
    </submittedName>
</protein>
<evidence type="ECO:0000313" key="2">
    <source>
        <dbReference type="Proteomes" id="UP001295423"/>
    </source>
</evidence>
<keyword evidence="2" id="KW-1185">Reference proteome</keyword>
<dbReference type="Proteomes" id="UP001295423">
    <property type="component" value="Unassembled WGS sequence"/>
</dbReference>
<sequence>MTKLLFDSRAPTDQELANCPHIDMTSKVPWNPGTVQLGKVSIVHEDPIDDPRSNEARLRQLDPIMQGMNKWRTVQQTIVDGERFFQQVGGMDDDARFA</sequence>
<organism evidence="1 2">
    <name type="scientific">Cylindrotheca closterium</name>
    <dbReference type="NCBI Taxonomy" id="2856"/>
    <lineage>
        <taxon>Eukaryota</taxon>
        <taxon>Sar</taxon>
        <taxon>Stramenopiles</taxon>
        <taxon>Ochrophyta</taxon>
        <taxon>Bacillariophyta</taxon>
        <taxon>Bacillariophyceae</taxon>
        <taxon>Bacillariophycidae</taxon>
        <taxon>Bacillariales</taxon>
        <taxon>Bacillariaceae</taxon>
        <taxon>Cylindrotheca</taxon>
    </lineage>
</organism>
<reference evidence="1" key="1">
    <citation type="submission" date="2023-08" db="EMBL/GenBank/DDBJ databases">
        <authorList>
            <person name="Audoor S."/>
            <person name="Bilcke G."/>
        </authorList>
    </citation>
    <scope>NUCLEOTIDE SEQUENCE</scope>
</reference>